<name>A0AAW2KLU2_9LAMI</name>
<reference evidence="1" key="1">
    <citation type="submission" date="2020-06" db="EMBL/GenBank/DDBJ databases">
        <authorList>
            <person name="Li T."/>
            <person name="Hu X."/>
            <person name="Zhang T."/>
            <person name="Song X."/>
            <person name="Zhang H."/>
            <person name="Dai N."/>
            <person name="Sheng W."/>
            <person name="Hou X."/>
            <person name="Wei L."/>
        </authorList>
    </citation>
    <scope>NUCLEOTIDE SEQUENCE</scope>
    <source>
        <strain evidence="1">G01</strain>
        <tissue evidence="1">Leaf</tissue>
    </source>
</reference>
<organism evidence="1">
    <name type="scientific">Sesamum angustifolium</name>
    <dbReference type="NCBI Taxonomy" id="2727405"/>
    <lineage>
        <taxon>Eukaryota</taxon>
        <taxon>Viridiplantae</taxon>
        <taxon>Streptophyta</taxon>
        <taxon>Embryophyta</taxon>
        <taxon>Tracheophyta</taxon>
        <taxon>Spermatophyta</taxon>
        <taxon>Magnoliopsida</taxon>
        <taxon>eudicotyledons</taxon>
        <taxon>Gunneridae</taxon>
        <taxon>Pentapetalae</taxon>
        <taxon>asterids</taxon>
        <taxon>lamiids</taxon>
        <taxon>Lamiales</taxon>
        <taxon>Pedaliaceae</taxon>
        <taxon>Sesamum</taxon>
    </lineage>
</organism>
<accession>A0AAW2KLU2</accession>
<dbReference type="EMBL" id="JACGWK010000111">
    <property type="protein sequence ID" value="KAL0307443.1"/>
    <property type="molecule type" value="Genomic_DNA"/>
</dbReference>
<gene>
    <name evidence="1" type="ORF">Sangu_3030300</name>
</gene>
<proteinExistence type="predicted"/>
<dbReference type="PANTHER" id="PTHR33116">
    <property type="entry name" value="REVERSE TRANSCRIPTASE ZINC-BINDING DOMAIN-CONTAINING PROTEIN-RELATED-RELATED"/>
    <property type="match status" value="1"/>
</dbReference>
<sequence length="220" mass="24666">MNLNMLRSFTKEEIKQAVDEMQPLKSPGPNASKAIENRVKPILDKLISHTQSAFVPGVLILDNVLVAYEEELAGLLGVVRVLKHEKYLGLSSIIDQSTKEVFEGIKDQVWQQLQGWTSKHLSQAGRAALIQSVIQAIPTYVMSCFLIPDLVLSDIERIAANFFWIKTIIQKFISFHSLHFAKAEGRRSRVQKASGTKLSTVIKASLAYCYYLNSFASQIL</sequence>
<comment type="caution">
    <text evidence="1">The sequence shown here is derived from an EMBL/GenBank/DDBJ whole genome shotgun (WGS) entry which is preliminary data.</text>
</comment>
<protein>
    <submittedName>
        <fullName evidence="1">Uncharacterized protein</fullName>
    </submittedName>
</protein>
<dbReference type="AlphaFoldDB" id="A0AAW2KLU2"/>
<evidence type="ECO:0000313" key="1">
    <source>
        <dbReference type="EMBL" id="KAL0307443.1"/>
    </source>
</evidence>
<reference evidence="1" key="2">
    <citation type="journal article" date="2024" name="Plant">
        <title>Genomic evolution and insights into agronomic trait innovations of Sesamum species.</title>
        <authorList>
            <person name="Miao H."/>
            <person name="Wang L."/>
            <person name="Qu L."/>
            <person name="Liu H."/>
            <person name="Sun Y."/>
            <person name="Le M."/>
            <person name="Wang Q."/>
            <person name="Wei S."/>
            <person name="Zheng Y."/>
            <person name="Lin W."/>
            <person name="Duan Y."/>
            <person name="Cao H."/>
            <person name="Xiong S."/>
            <person name="Wang X."/>
            <person name="Wei L."/>
            <person name="Li C."/>
            <person name="Ma Q."/>
            <person name="Ju M."/>
            <person name="Zhao R."/>
            <person name="Li G."/>
            <person name="Mu C."/>
            <person name="Tian Q."/>
            <person name="Mei H."/>
            <person name="Zhang T."/>
            <person name="Gao T."/>
            <person name="Zhang H."/>
        </authorList>
    </citation>
    <scope>NUCLEOTIDE SEQUENCE</scope>
    <source>
        <strain evidence="1">G01</strain>
    </source>
</reference>
<dbReference type="PANTHER" id="PTHR33116:SF86">
    <property type="entry name" value="REVERSE TRANSCRIPTASE DOMAIN-CONTAINING PROTEIN"/>
    <property type="match status" value="1"/>
</dbReference>